<evidence type="ECO:0000313" key="3">
    <source>
        <dbReference type="EMBL" id="QIJ31394.1"/>
    </source>
</evidence>
<dbReference type="EMBL" id="MT109185">
    <property type="protein sequence ID" value="QIJ31394.1"/>
    <property type="molecule type" value="Genomic_DNA"/>
</dbReference>
<evidence type="ECO:0000259" key="1">
    <source>
        <dbReference type="Pfam" id="PF13229"/>
    </source>
</evidence>
<protein>
    <submittedName>
        <fullName evidence="3">Right-handed parallel beta-helix repeat-containing protein</fullName>
    </submittedName>
</protein>
<dbReference type="SMART" id="SM00710">
    <property type="entry name" value="PbH1"/>
    <property type="match status" value="4"/>
</dbReference>
<proteinExistence type="predicted"/>
<sequence>MKNANIATTALALLVATNLASAGQQDEIIVAIPSPDSPERSPGTMCAELSREDVEYAKGKAREAYQAAKAEGVEKPIVVQLPDGVFQLAEPIVFGPEDNGDAQRPIVWRGSGTEPGTWFSGGEVLSDWTEIKPGVVQTKLPDVAAGNRWFRTIWNAGDGKSLVRCRMPKDGYFRIEKTGEDRRTNFTWQGDDLKSYEDLSNVELVFIHDWSITRCPIQSLDTGTKTLRVPRQIGSGLHFFKIDHWEAQPRYFVENSIQFLSKPGEWHLDRATGKLTYCLQEGETAESLVLIAPKLENTLIVAGTADSPVQHLGVEKVGFSHTGARPEAENTYWGIQATWHHQPKPDGGVVSVAPLSGAVDVVYAENCRFNNITVRNVAGTGLTLGRGTAACTLQNSRIAKCGGNGVMVGAADQDDPARGNTITDCRIVEAGQVFFGAVGIWIGFAQETTVCDSTIRQMPYTGISCGWLWSPKPTVARAQKILNNHIGHCMQVLSDGGGIYTLGFQPDSRLAGNYIHHIPLNAGRAESNGMFLDEGTKGFTIENNFIHGTDKSPLRFHRADTNLVKQNYLIVPNDEVPMIRYNNTPEVNITKIDNVTKLDNLESAVRNWREETRQGAAVGGQVRAVRETSPSCR</sequence>
<reference evidence="3" key="1">
    <citation type="submission" date="2020-02" db="EMBL/GenBank/DDBJ databases">
        <authorList>
            <person name="Sanka Loganathachetti D."/>
            <person name="Muthuraman S."/>
        </authorList>
    </citation>
    <scope>NUCLEOTIDE SEQUENCE</scope>
</reference>
<dbReference type="AlphaFoldDB" id="A0A6G7MAI4"/>
<dbReference type="InterPro" id="IPR006626">
    <property type="entry name" value="PbH1"/>
</dbReference>
<evidence type="ECO:0000259" key="2">
    <source>
        <dbReference type="Pfam" id="PF21231"/>
    </source>
</evidence>
<dbReference type="PANTHER" id="PTHR36453:SF1">
    <property type="entry name" value="RIGHT HANDED BETA HELIX DOMAIN-CONTAINING PROTEIN"/>
    <property type="match status" value="1"/>
</dbReference>
<dbReference type="Pfam" id="PF21231">
    <property type="entry name" value="GH141_M"/>
    <property type="match status" value="1"/>
</dbReference>
<dbReference type="PANTHER" id="PTHR36453">
    <property type="entry name" value="SECRETED PROTEIN-RELATED"/>
    <property type="match status" value="1"/>
</dbReference>
<feature type="domain" description="GH141-like insertion" evidence="2">
    <location>
        <begin position="138"/>
        <end position="277"/>
    </location>
</feature>
<dbReference type="InterPro" id="IPR012334">
    <property type="entry name" value="Pectin_lyas_fold"/>
</dbReference>
<name>A0A6G7MAI4_9ZZZZ</name>
<accession>A0A6G7MAI4</accession>
<dbReference type="Gene3D" id="2.160.20.10">
    <property type="entry name" value="Single-stranded right-handed beta-helix, Pectin lyase-like"/>
    <property type="match status" value="1"/>
</dbReference>
<dbReference type="SUPFAM" id="SSF51126">
    <property type="entry name" value="Pectin lyase-like"/>
    <property type="match status" value="1"/>
</dbReference>
<feature type="domain" description="Right handed beta helix" evidence="1">
    <location>
        <begin position="362"/>
        <end position="546"/>
    </location>
</feature>
<dbReference type="InterPro" id="IPR048482">
    <property type="entry name" value="GH141_ins"/>
</dbReference>
<dbReference type="InterPro" id="IPR011050">
    <property type="entry name" value="Pectin_lyase_fold/virulence"/>
</dbReference>
<dbReference type="Pfam" id="PF13229">
    <property type="entry name" value="Beta_helix"/>
    <property type="match status" value="1"/>
</dbReference>
<organism evidence="3">
    <name type="scientific">uncultured organism</name>
    <dbReference type="NCBI Taxonomy" id="155900"/>
    <lineage>
        <taxon>unclassified sequences</taxon>
        <taxon>environmental samples</taxon>
    </lineage>
</organism>
<dbReference type="InterPro" id="IPR039448">
    <property type="entry name" value="Beta_helix"/>
</dbReference>